<sequence length="393" mass="42388">MFFRLLFLLPEFPWSTRDPIQYPDSWGYPGVPVSRVVVALWLGSMAAAEGERKKVIIDTDPGIDDAMAIFVALRSPELQLLGLTTTFGNVHTALATRNALHLLEAVGRTDIPVAEGSHVTIKKAAKLRIASFVHGADGLGNQDFPPPAAKPVDQSAAAFMVEQANLYPGQVTVVALGPLTNLALAIELDPSFPKKIGQIIILGGAYSINGNVNPAAEANIFGDPDAADMVFTCGADILAVGLNVTHQVVLTGSAFCNVTISEAPFLHFDTSPFVTDADREKLEQCDSKYARYLCKIMGIYFDYHKDAYFIKGVYLHDPTTVIAAVNPSLLTCTEGVVRVQTVGITKGLTIFDNTKKRYGEITAWSGMPTVKVAVTVDAPAVVDLMMQRLMTDD</sequence>
<dbReference type="Pfam" id="PF01156">
    <property type="entry name" value="IU_nuc_hydro"/>
    <property type="match status" value="1"/>
</dbReference>
<feature type="signal peptide" evidence="9">
    <location>
        <begin position="1"/>
        <end position="17"/>
    </location>
</feature>
<dbReference type="GO" id="GO:0045437">
    <property type="term" value="F:uridine nucleosidase activity"/>
    <property type="evidence" value="ECO:0007669"/>
    <property type="project" value="UniProtKB-EC"/>
</dbReference>
<keyword evidence="9" id="KW-0732">Signal</keyword>
<proteinExistence type="inferred from homology"/>
<feature type="domain" description="Inosine/uridine-preferring nucleoside hydrolase" evidence="10">
    <location>
        <begin position="55"/>
        <end position="382"/>
    </location>
</feature>
<comment type="function">
    <text evidence="7">Involved in pyrimidine breakdown.</text>
</comment>
<evidence type="ECO:0000256" key="9">
    <source>
        <dbReference type="SAM" id="SignalP"/>
    </source>
</evidence>
<dbReference type="GO" id="GO:0042454">
    <property type="term" value="P:ribonucleoside catabolic process"/>
    <property type="evidence" value="ECO:0007669"/>
    <property type="project" value="UniProtKB-ARBA"/>
</dbReference>
<protein>
    <recommendedName>
        <fullName evidence="8">uridine nucleosidase</fullName>
        <ecNumber evidence="8">3.2.2.3</ecNumber>
    </recommendedName>
</protein>
<evidence type="ECO:0000256" key="5">
    <source>
        <dbReference type="ARBA" id="ARBA00023295"/>
    </source>
</evidence>
<feature type="chain" id="PRO_5042841588" description="uridine nucleosidase" evidence="9">
    <location>
        <begin position="18"/>
        <end position="393"/>
    </location>
</feature>
<evidence type="ECO:0000256" key="2">
    <source>
        <dbReference type="ARBA" id="ARBA00009176"/>
    </source>
</evidence>
<dbReference type="EMBL" id="CP144748">
    <property type="protein sequence ID" value="WVZ71842.1"/>
    <property type="molecule type" value="Genomic_DNA"/>
</dbReference>
<dbReference type="FunFam" id="3.90.245.10:FF:000004">
    <property type="entry name" value="Probable uridine nucleosidase 1"/>
    <property type="match status" value="1"/>
</dbReference>
<dbReference type="GO" id="GO:0046982">
    <property type="term" value="F:protein heterodimerization activity"/>
    <property type="evidence" value="ECO:0007669"/>
    <property type="project" value="UniProtKB-ARBA"/>
</dbReference>
<evidence type="ECO:0000256" key="8">
    <source>
        <dbReference type="ARBA" id="ARBA00066757"/>
    </source>
</evidence>
<comment type="similarity">
    <text evidence="2">Belongs to the IUNH family.</text>
</comment>
<evidence type="ECO:0000256" key="1">
    <source>
        <dbReference type="ARBA" id="ARBA00004496"/>
    </source>
</evidence>
<dbReference type="PANTHER" id="PTHR12304:SF4">
    <property type="entry name" value="URIDINE NUCLEOSIDASE"/>
    <property type="match status" value="1"/>
</dbReference>
<dbReference type="PANTHER" id="PTHR12304">
    <property type="entry name" value="INOSINE-URIDINE PREFERRING NUCLEOSIDE HYDROLASE"/>
    <property type="match status" value="1"/>
</dbReference>
<dbReference type="InterPro" id="IPR036452">
    <property type="entry name" value="Ribo_hydro-like"/>
</dbReference>
<evidence type="ECO:0000256" key="6">
    <source>
        <dbReference type="ARBA" id="ARBA00051638"/>
    </source>
</evidence>
<dbReference type="AlphaFoldDB" id="A0AAQ3TGS0"/>
<dbReference type="GO" id="GO:0005829">
    <property type="term" value="C:cytosol"/>
    <property type="evidence" value="ECO:0007669"/>
    <property type="project" value="UniProtKB-ARBA"/>
</dbReference>
<dbReference type="CDD" id="cd02650">
    <property type="entry name" value="nuc_hydro_CaPnhB"/>
    <property type="match status" value="1"/>
</dbReference>
<keyword evidence="3" id="KW-0963">Cytoplasm</keyword>
<comment type="subcellular location">
    <subcellularLocation>
        <location evidence="1">Cytoplasm</location>
    </subcellularLocation>
</comment>
<keyword evidence="12" id="KW-1185">Reference proteome</keyword>
<evidence type="ECO:0000256" key="4">
    <source>
        <dbReference type="ARBA" id="ARBA00022801"/>
    </source>
</evidence>
<organism evidence="11 12">
    <name type="scientific">Paspalum notatum var. saurae</name>
    <dbReference type="NCBI Taxonomy" id="547442"/>
    <lineage>
        <taxon>Eukaryota</taxon>
        <taxon>Viridiplantae</taxon>
        <taxon>Streptophyta</taxon>
        <taxon>Embryophyta</taxon>
        <taxon>Tracheophyta</taxon>
        <taxon>Spermatophyta</taxon>
        <taxon>Magnoliopsida</taxon>
        <taxon>Liliopsida</taxon>
        <taxon>Poales</taxon>
        <taxon>Poaceae</taxon>
        <taxon>PACMAD clade</taxon>
        <taxon>Panicoideae</taxon>
        <taxon>Andropogonodae</taxon>
        <taxon>Paspaleae</taxon>
        <taxon>Paspalinae</taxon>
        <taxon>Paspalum</taxon>
    </lineage>
</organism>
<accession>A0AAQ3TGS0</accession>
<dbReference type="GO" id="GO:0006152">
    <property type="term" value="P:purine nucleoside catabolic process"/>
    <property type="evidence" value="ECO:0007669"/>
    <property type="project" value="TreeGrafter"/>
</dbReference>
<dbReference type="Gene3D" id="3.90.245.10">
    <property type="entry name" value="Ribonucleoside hydrolase-like"/>
    <property type="match status" value="1"/>
</dbReference>
<evidence type="ECO:0000256" key="3">
    <source>
        <dbReference type="ARBA" id="ARBA00022490"/>
    </source>
</evidence>
<dbReference type="InterPro" id="IPR001910">
    <property type="entry name" value="Inosine/uridine_hydrolase_dom"/>
</dbReference>
<gene>
    <name evidence="11" type="ORF">U9M48_020376</name>
</gene>
<name>A0AAQ3TGS0_PASNO</name>
<evidence type="ECO:0000313" key="12">
    <source>
        <dbReference type="Proteomes" id="UP001341281"/>
    </source>
</evidence>
<evidence type="ECO:0000313" key="11">
    <source>
        <dbReference type="EMBL" id="WVZ71842.1"/>
    </source>
</evidence>
<evidence type="ECO:0000256" key="7">
    <source>
        <dbReference type="ARBA" id="ARBA00057990"/>
    </source>
</evidence>
<dbReference type="InterPro" id="IPR023186">
    <property type="entry name" value="IUNH"/>
</dbReference>
<keyword evidence="4" id="KW-0378">Hydrolase</keyword>
<dbReference type="SUPFAM" id="SSF53590">
    <property type="entry name" value="Nucleoside hydrolase"/>
    <property type="match status" value="1"/>
</dbReference>
<dbReference type="GO" id="GO:0047724">
    <property type="term" value="F:inosine nucleosidase activity"/>
    <property type="evidence" value="ECO:0007669"/>
    <property type="project" value="UniProtKB-ARBA"/>
</dbReference>
<keyword evidence="5" id="KW-0326">Glycosidase</keyword>
<dbReference type="EC" id="3.2.2.3" evidence="8"/>
<comment type="catalytic activity">
    <reaction evidence="6">
        <text>uridine + H2O = D-ribose + uracil</text>
        <dbReference type="Rhea" id="RHEA:15577"/>
        <dbReference type="ChEBI" id="CHEBI:15377"/>
        <dbReference type="ChEBI" id="CHEBI:16704"/>
        <dbReference type="ChEBI" id="CHEBI:17568"/>
        <dbReference type="ChEBI" id="CHEBI:47013"/>
        <dbReference type="EC" id="3.2.2.3"/>
    </reaction>
</comment>
<reference evidence="11 12" key="1">
    <citation type="submission" date="2024-02" db="EMBL/GenBank/DDBJ databases">
        <title>High-quality chromosome-scale genome assembly of Pensacola bahiagrass (Paspalum notatum Flugge var. saurae).</title>
        <authorList>
            <person name="Vega J.M."/>
            <person name="Podio M."/>
            <person name="Orjuela J."/>
            <person name="Siena L.A."/>
            <person name="Pessino S.C."/>
            <person name="Combes M.C."/>
            <person name="Mariac C."/>
            <person name="Albertini E."/>
            <person name="Pupilli F."/>
            <person name="Ortiz J.P.A."/>
            <person name="Leblanc O."/>
        </authorList>
    </citation>
    <scope>NUCLEOTIDE SEQUENCE [LARGE SCALE GENOMIC DNA]</scope>
    <source>
        <strain evidence="11">R1</strain>
        <tissue evidence="11">Leaf</tissue>
    </source>
</reference>
<evidence type="ECO:0000259" key="10">
    <source>
        <dbReference type="Pfam" id="PF01156"/>
    </source>
</evidence>
<dbReference type="Proteomes" id="UP001341281">
    <property type="component" value="Chromosome 04"/>
</dbReference>